<dbReference type="EMBL" id="BARS01041295">
    <property type="protein sequence ID" value="GAG30691.1"/>
    <property type="molecule type" value="Genomic_DNA"/>
</dbReference>
<dbReference type="AlphaFoldDB" id="X0Y1A1"/>
<sequence length="228" mass="25822">MAISNSTITTHRLRPYLGKCGYSGKLISENYIYSDGSGNEHKVPIAGFAYPSKDARDACIAAIDGDLLEEPSFESMANECRNVGAPVLFICCRKQLQWWSLKSKGVELTETVPSNQVGSFFKQHREDFSPQTIYRAKNLARVHSVYQRSFVDNGLTPVLEEEMGDRLSDLVKNMLRVLDEKLGIPQVDVKLSRWMFQSVFWLLGAKILQDKKVKNFIRLDLEDVPSVL</sequence>
<organism evidence="1">
    <name type="scientific">marine sediment metagenome</name>
    <dbReference type="NCBI Taxonomy" id="412755"/>
    <lineage>
        <taxon>unclassified sequences</taxon>
        <taxon>metagenomes</taxon>
        <taxon>ecological metagenomes</taxon>
    </lineage>
</organism>
<evidence type="ECO:0000313" key="1">
    <source>
        <dbReference type="EMBL" id="GAG30691.1"/>
    </source>
</evidence>
<reference evidence="1" key="1">
    <citation type="journal article" date="2014" name="Front. Microbiol.">
        <title>High frequency of phylogenetically diverse reductive dehalogenase-homologous genes in deep subseafloor sedimentary metagenomes.</title>
        <authorList>
            <person name="Kawai M."/>
            <person name="Futagami T."/>
            <person name="Toyoda A."/>
            <person name="Takaki Y."/>
            <person name="Nishi S."/>
            <person name="Hori S."/>
            <person name="Arai W."/>
            <person name="Tsubouchi T."/>
            <person name="Morono Y."/>
            <person name="Uchiyama I."/>
            <person name="Ito T."/>
            <person name="Fujiyama A."/>
            <person name="Inagaki F."/>
            <person name="Takami H."/>
        </authorList>
    </citation>
    <scope>NUCLEOTIDE SEQUENCE</scope>
    <source>
        <strain evidence="1">Expedition CK06-06</strain>
    </source>
</reference>
<name>X0Y1A1_9ZZZZ</name>
<comment type="caution">
    <text evidence="1">The sequence shown here is derived from an EMBL/GenBank/DDBJ whole genome shotgun (WGS) entry which is preliminary data.</text>
</comment>
<feature type="non-terminal residue" evidence="1">
    <location>
        <position position="228"/>
    </location>
</feature>
<gene>
    <name evidence="1" type="ORF">S01H1_62825</name>
</gene>
<protein>
    <submittedName>
        <fullName evidence="1">Uncharacterized protein</fullName>
    </submittedName>
</protein>
<accession>X0Y1A1</accession>
<proteinExistence type="predicted"/>